<evidence type="ECO:0000313" key="2">
    <source>
        <dbReference type="Proteomes" id="UP001238088"/>
    </source>
</evidence>
<accession>A0ABU0AEP8</accession>
<reference evidence="1 2" key="1">
    <citation type="submission" date="2023-07" db="EMBL/GenBank/DDBJ databases">
        <title>Genomic Encyclopedia of Type Strains, Phase IV (KMG-IV): sequencing the most valuable type-strain genomes for metagenomic binning, comparative biology and taxonomic classification.</title>
        <authorList>
            <person name="Goeker M."/>
        </authorList>
    </citation>
    <scope>NUCLEOTIDE SEQUENCE [LARGE SCALE GENOMIC DNA]</scope>
    <source>
        <strain evidence="1 2">DSM 23494</strain>
    </source>
</reference>
<dbReference type="EMBL" id="JAUSUB010000003">
    <property type="protein sequence ID" value="MDQ0269211.1"/>
    <property type="molecule type" value="Genomic_DNA"/>
</dbReference>
<name>A0ABU0AEP8_9BACI</name>
<dbReference type="Proteomes" id="UP001238088">
    <property type="component" value="Unassembled WGS sequence"/>
</dbReference>
<keyword evidence="2" id="KW-1185">Reference proteome</keyword>
<proteinExistence type="predicted"/>
<gene>
    <name evidence="1" type="ORF">J2S17_001081</name>
</gene>
<organism evidence="1 2">
    <name type="scientific">Cytobacillus purgationiresistens</name>
    <dbReference type="NCBI Taxonomy" id="863449"/>
    <lineage>
        <taxon>Bacteria</taxon>
        <taxon>Bacillati</taxon>
        <taxon>Bacillota</taxon>
        <taxon>Bacilli</taxon>
        <taxon>Bacillales</taxon>
        <taxon>Bacillaceae</taxon>
        <taxon>Cytobacillus</taxon>
    </lineage>
</organism>
<protein>
    <submittedName>
        <fullName evidence="1">Uncharacterized protein</fullName>
    </submittedName>
</protein>
<evidence type="ECO:0000313" key="1">
    <source>
        <dbReference type="EMBL" id="MDQ0269211.1"/>
    </source>
</evidence>
<sequence length="49" mass="5502">MGGILAKMIKVDCFVIMFSVRIWCIKPIEPLYLANIKVIGGKKYGTKTL</sequence>
<comment type="caution">
    <text evidence="1">The sequence shown here is derived from an EMBL/GenBank/DDBJ whole genome shotgun (WGS) entry which is preliminary data.</text>
</comment>